<dbReference type="InterPro" id="IPR011990">
    <property type="entry name" value="TPR-like_helical_dom_sf"/>
</dbReference>
<feature type="region of interest" description="Disordered" evidence="1">
    <location>
        <begin position="171"/>
        <end position="262"/>
    </location>
</feature>
<dbReference type="InParanoid" id="A0A1Y2GT90"/>
<gene>
    <name evidence="2" type="ORF">BCR41DRAFT_32335</name>
</gene>
<dbReference type="OrthoDB" id="10674946at2759"/>
<dbReference type="Proteomes" id="UP000193648">
    <property type="component" value="Unassembled WGS sequence"/>
</dbReference>
<dbReference type="RefSeq" id="XP_021882490.1">
    <property type="nucleotide sequence ID" value="XM_022021512.1"/>
</dbReference>
<name>A0A1Y2GT90_9FUNG</name>
<proteinExistence type="predicted"/>
<keyword evidence="3" id="KW-1185">Reference proteome</keyword>
<accession>A0A1Y2GT90</accession>
<feature type="compositionally biased region" description="Polar residues" evidence="1">
    <location>
        <begin position="171"/>
        <end position="193"/>
    </location>
</feature>
<dbReference type="GeneID" id="33563356"/>
<protein>
    <submittedName>
        <fullName evidence="2">Uncharacterized protein</fullName>
    </submittedName>
</protein>
<dbReference type="AlphaFoldDB" id="A0A1Y2GT90"/>
<evidence type="ECO:0000313" key="3">
    <source>
        <dbReference type="Proteomes" id="UP000193648"/>
    </source>
</evidence>
<reference evidence="2 3" key="1">
    <citation type="submission" date="2016-07" db="EMBL/GenBank/DDBJ databases">
        <title>Pervasive Adenine N6-methylation of Active Genes in Fungi.</title>
        <authorList>
            <consortium name="DOE Joint Genome Institute"/>
            <person name="Mondo S.J."/>
            <person name="Dannebaum R.O."/>
            <person name="Kuo R.C."/>
            <person name="Labutti K."/>
            <person name="Haridas S."/>
            <person name="Kuo A."/>
            <person name="Salamov A."/>
            <person name="Ahrendt S.R."/>
            <person name="Lipzen A."/>
            <person name="Sullivan W."/>
            <person name="Andreopoulos W.B."/>
            <person name="Clum A."/>
            <person name="Lindquist E."/>
            <person name="Daum C."/>
            <person name="Ramamoorthy G.K."/>
            <person name="Gryganskyi A."/>
            <person name="Culley D."/>
            <person name="Magnuson J.K."/>
            <person name="James T.Y."/>
            <person name="O'Malley M.A."/>
            <person name="Stajich J.E."/>
            <person name="Spatafora J.W."/>
            <person name="Visel A."/>
            <person name="Grigoriev I.V."/>
        </authorList>
    </citation>
    <scope>NUCLEOTIDE SEQUENCE [LARGE SCALE GENOMIC DNA]</scope>
    <source>
        <strain evidence="2 3">NRRL 3116</strain>
    </source>
</reference>
<organism evidence="2 3">
    <name type="scientific">Lobosporangium transversale</name>
    <dbReference type="NCBI Taxonomy" id="64571"/>
    <lineage>
        <taxon>Eukaryota</taxon>
        <taxon>Fungi</taxon>
        <taxon>Fungi incertae sedis</taxon>
        <taxon>Mucoromycota</taxon>
        <taxon>Mortierellomycotina</taxon>
        <taxon>Mortierellomycetes</taxon>
        <taxon>Mortierellales</taxon>
        <taxon>Mortierellaceae</taxon>
        <taxon>Lobosporangium</taxon>
    </lineage>
</organism>
<evidence type="ECO:0000313" key="2">
    <source>
        <dbReference type="EMBL" id="ORZ19950.1"/>
    </source>
</evidence>
<sequence>MHMESALTRTFTPQERLAQLKTTEALYNTGLYTSALLMTGIHLSTVRRDEKWFLSRALARYARCLTRLEEHKRSIEYYSQSLDLYDSLLPTVLQGPNPMSDSGRSTPVGSVNSKITDTQTSATSQPHRTMEASGVVGKTSELENATIVSEEELARAQSKARLRQFVSSTWGLSPKSTMGTSSKVRSRSNATNDTESRPSIPAVVPQSTTMKRRLESRAGSPSAELQNINGDLTRPENMSKEHKEKMLRTGSTPSETTKENSQKMNQLYQLDLMGRSIEFDIDHARSCFEAKEYTKAKDIIDKIPENKRTVDVYILLTKLSRHKLNNILTEKSYWECIADLCHGALLECNH</sequence>
<dbReference type="EMBL" id="MCFF01000013">
    <property type="protein sequence ID" value="ORZ19950.1"/>
    <property type="molecule type" value="Genomic_DNA"/>
</dbReference>
<dbReference type="Gene3D" id="1.25.40.10">
    <property type="entry name" value="Tetratricopeptide repeat domain"/>
    <property type="match status" value="2"/>
</dbReference>
<evidence type="ECO:0000256" key="1">
    <source>
        <dbReference type="SAM" id="MobiDB-lite"/>
    </source>
</evidence>
<feature type="compositionally biased region" description="Basic and acidic residues" evidence="1">
    <location>
        <begin position="233"/>
        <end position="247"/>
    </location>
</feature>
<comment type="caution">
    <text evidence="2">The sequence shown here is derived from an EMBL/GenBank/DDBJ whole genome shotgun (WGS) entry which is preliminary data.</text>
</comment>